<evidence type="ECO:0000313" key="6">
    <source>
        <dbReference type="Proteomes" id="UP000639643"/>
    </source>
</evidence>
<evidence type="ECO:0000256" key="1">
    <source>
        <dbReference type="PROSITE-ProRule" id="PRU00047"/>
    </source>
</evidence>
<feature type="region of interest" description="Disordered" evidence="2">
    <location>
        <begin position="632"/>
        <end position="717"/>
    </location>
</feature>
<name>A0A8H6IW43_9PEZI</name>
<keyword evidence="6" id="KW-1185">Reference proteome</keyword>
<gene>
    <name evidence="5" type="ORF">CMUS01_15479</name>
</gene>
<keyword evidence="1" id="KW-0863">Zinc-finger</keyword>
<feature type="compositionally biased region" description="Polar residues" evidence="2">
    <location>
        <begin position="448"/>
        <end position="458"/>
    </location>
</feature>
<organism evidence="5 6">
    <name type="scientific">Colletotrichum musicola</name>
    <dbReference type="NCBI Taxonomy" id="2175873"/>
    <lineage>
        <taxon>Eukaryota</taxon>
        <taxon>Fungi</taxon>
        <taxon>Dikarya</taxon>
        <taxon>Ascomycota</taxon>
        <taxon>Pezizomycotina</taxon>
        <taxon>Sordariomycetes</taxon>
        <taxon>Hypocreomycetidae</taxon>
        <taxon>Glomerellales</taxon>
        <taxon>Glomerellaceae</taxon>
        <taxon>Colletotrichum</taxon>
        <taxon>Colletotrichum orchidearum species complex</taxon>
    </lineage>
</organism>
<evidence type="ECO:0000259" key="4">
    <source>
        <dbReference type="PROSITE" id="PS50158"/>
    </source>
</evidence>
<evidence type="ECO:0000256" key="2">
    <source>
        <dbReference type="SAM" id="MobiDB-lite"/>
    </source>
</evidence>
<evidence type="ECO:0000256" key="3">
    <source>
        <dbReference type="SAM" id="SignalP"/>
    </source>
</evidence>
<dbReference type="Proteomes" id="UP000639643">
    <property type="component" value="Unassembled WGS sequence"/>
</dbReference>
<feature type="region of interest" description="Disordered" evidence="2">
    <location>
        <begin position="437"/>
        <end position="504"/>
    </location>
</feature>
<dbReference type="OrthoDB" id="4526039at2759"/>
<dbReference type="EMBL" id="WIGM01001311">
    <property type="protein sequence ID" value="KAF6801186.1"/>
    <property type="molecule type" value="Genomic_DNA"/>
</dbReference>
<proteinExistence type="predicted"/>
<dbReference type="GO" id="GO:0003676">
    <property type="term" value="F:nucleic acid binding"/>
    <property type="evidence" value="ECO:0007669"/>
    <property type="project" value="InterPro"/>
</dbReference>
<keyword evidence="1" id="KW-0479">Metal-binding</keyword>
<protein>
    <recommendedName>
        <fullName evidence="4">CCHC-type domain-containing protein</fullName>
    </recommendedName>
</protein>
<feature type="compositionally biased region" description="Basic and acidic residues" evidence="2">
    <location>
        <begin position="459"/>
        <end position="478"/>
    </location>
</feature>
<accession>A0A8H6IW43</accession>
<dbReference type="InterPro" id="IPR036875">
    <property type="entry name" value="Znf_CCHC_sf"/>
</dbReference>
<dbReference type="GO" id="GO:0008270">
    <property type="term" value="F:zinc ion binding"/>
    <property type="evidence" value="ECO:0007669"/>
    <property type="project" value="UniProtKB-KW"/>
</dbReference>
<dbReference type="PROSITE" id="PS50158">
    <property type="entry name" value="ZF_CCHC"/>
    <property type="match status" value="1"/>
</dbReference>
<keyword evidence="3" id="KW-0732">Signal</keyword>
<feature type="signal peptide" evidence="3">
    <location>
        <begin position="1"/>
        <end position="17"/>
    </location>
</feature>
<comment type="caution">
    <text evidence="5">The sequence shown here is derived from an EMBL/GenBank/DDBJ whole genome shotgun (WGS) entry which is preliminary data.</text>
</comment>
<reference evidence="5" key="1">
    <citation type="journal article" date="2020" name="Phytopathology">
        <title>Genome Sequence Resources of Colletotrichum truncatum, C. plurivorum, C. musicola, and C. sojae: Four Species Pathogenic to Soybean (Glycine max).</title>
        <authorList>
            <person name="Rogerio F."/>
            <person name="Boufleur T.R."/>
            <person name="Ciampi-Guillardi M."/>
            <person name="Sukno S.A."/>
            <person name="Thon M.R."/>
            <person name="Massola Junior N.S."/>
            <person name="Baroncelli R."/>
        </authorList>
    </citation>
    <scope>NUCLEOTIDE SEQUENCE</scope>
    <source>
        <strain evidence="5">LFN0074</strain>
    </source>
</reference>
<dbReference type="AlphaFoldDB" id="A0A8H6IW43"/>
<dbReference type="SUPFAM" id="SSF57756">
    <property type="entry name" value="Retrovirus zinc finger-like domains"/>
    <property type="match status" value="1"/>
</dbReference>
<feature type="region of interest" description="Disordered" evidence="2">
    <location>
        <begin position="564"/>
        <end position="587"/>
    </location>
</feature>
<dbReference type="InterPro" id="IPR001878">
    <property type="entry name" value="Znf_CCHC"/>
</dbReference>
<feature type="chain" id="PRO_5034576781" description="CCHC-type domain-containing protein" evidence="3">
    <location>
        <begin position="18"/>
        <end position="717"/>
    </location>
</feature>
<dbReference type="SMART" id="SM00343">
    <property type="entry name" value="ZnF_C2HC"/>
    <property type="match status" value="1"/>
</dbReference>
<evidence type="ECO:0000313" key="5">
    <source>
        <dbReference type="EMBL" id="KAF6801186.1"/>
    </source>
</evidence>
<sequence length="717" mass="77642">MARSLFWSLVAPTLAFAQDSMSYIYYDNQEFLANSSNLAKISWTEVEAAFQHTAHVDVASYKGSDLTKPYPGTAVQGSQAHLRIANDVPWPADFATNQTTEATALTFSLPGSLMDESRGLPKPTTPREAVGHGCGFLPAQCRADMETSLTGSWTLDDPDVPCSALLLDPVPVSCEDSLGLIRGDVIAWNSDTLANEAAAKLLTVDELNPSSWAIGTGAGAEGNETAYYETSNRTFIIGTWVPPATPNTTTSTAAPYVYSTQTSAAAAAATTAKASTTCSVPPSATSSGPVCVSGAASPNRSSGDFEELCGFSCGYVYCPPTACQCLEYSDKPRTAPDADGPDGCPLEGVTDDDFIHLCSFACERGTCPESAGPHHQELDLPSCKDPLASSEWSYAGRAWDWSRQAESMSRHRALLGLCHQNKTDRIAIQSRFSNGAAIRSEIRKTRNPRYQTSPNPTNERPETRSHETRRPETRRSETTDQTPSNIKTTESTLEPTHEPLTMNQHDTANDHRARGAAAAAILSPDFPTLAEFIGTGIPNAEDKKHMDKLRNPRTGGRRTFQLEQRQPATFPPPGTTTPPSAGDPMELDATRRGPRMSIEEARAKNLCLYCKKPGHYKRDCEEKKKADMRFPRQGYQARSNEPVPPARSTAWVHQTPTPLQPQAPYQPQPLTPYNPAFQRLRYMDTGHVVGDDSSTASSNNSPTPSDSVSAQGNEGKA</sequence>
<dbReference type="Gene3D" id="4.10.60.10">
    <property type="entry name" value="Zinc finger, CCHC-type"/>
    <property type="match status" value="1"/>
</dbReference>
<feature type="compositionally biased region" description="Polar residues" evidence="2">
    <location>
        <begin position="480"/>
        <end position="494"/>
    </location>
</feature>
<feature type="compositionally biased region" description="Pro residues" evidence="2">
    <location>
        <begin position="658"/>
        <end position="672"/>
    </location>
</feature>
<keyword evidence="1" id="KW-0862">Zinc</keyword>
<feature type="compositionally biased region" description="Low complexity" evidence="2">
    <location>
        <begin position="692"/>
        <end position="709"/>
    </location>
</feature>
<feature type="domain" description="CCHC-type" evidence="4">
    <location>
        <begin position="607"/>
        <end position="622"/>
    </location>
</feature>